<sequence length="62" mass="6531">MANARSYFLAAYVVLLGGLALIGWLYIGQADDAPGAGMIGFAALLSSLVVAYRVARAERAKR</sequence>
<reference evidence="2 3" key="1">
    <citation type="submission" date="2020-03" db="EMBL/GenBank/DDBJ databases">
        <title>Sphingomonas sp. nov., isolated from fish.</title>
        <authorList>
            <person name="Hyun D.-W."/>
            <person name="Bae J.-W."/>
        </authorList>
    </citation>
    <scope>NUCLEOTIDE SEQUENCE [LARGE SCALE GENOMIC DNA]</scope>
    <source>
        <strain evidence="2 3">HDW15C</strain>
    </source>
</reference>
<dbReference type="RefSeq" id="WP_166091771.1">
    <property type="nucleotide sequence ID" value="NZ_CP049871.1"/>
</dbReference>
<evidence type="ECO:0000256" key="1">
    <source>
        <dbReference type="SAM" id="Phobius"/>
    </source>
</evidence>
<dbReference type="AlphaFoldDB" id="A0A6G7ZK37"/>
<dbReference type="KEGG" id="ssin:G7078_00135"/>
<accession>A0A6G7ZK37</accession>
<keyword evidence="1" id="KW-0472">Membrane</keyword>
<evidence type="ECO:0000313" key="2">
    <source>
        <dbReference type="EMBL" id="QIL01357.1"/>
    </source>
</evidence>
<keyword evidence="1" id="KW-0812">Transmembrane</keyword>
<name>A0A6G7ZK37_9SPHN</name>
<protein>
    <submittedName>
        <fullName evidence="2">Uncharacterized protein</fullName>
    </submittedName>
</protein>
<organism evidence="2 3">
    <name type="scientific">Sphingomonas sinipercae</name>
    <dbReference type="NCBI Taxonomy" id="2714944"/>
    <lineage>
        <taxon>Bacteria</taxon>
        <taxon>Pseudomonadati</taxon>
        <taxon>Pseudomonadota</taxon>
        <taxon>Alphaproteobacteria</taxon>
        <taxon>Sphingomonadales</taxon>
        <taxon>Sphingomonadaceae</taxon>
        <taxon>Sphingomonas</taxon>
    </lineage>
</organism>
<feature type="transmembrane region" description="Helical" evidence="1">
    <location>
        <begin position="33"/>
        <end position="55"/>
    </location>
</feature>
<dbReference type="EMBL" id="CP049871">
    <property type="protein sequence ID" value="QIL01357.1"/>
    <property type="molecule type" value="Genomic_DNA"/>
</dbReference>
<feature type="transmembrane region" description="Helical" evidence="1">
    <location>
        <begin position="7"/>
        <end position="27"/>
    </location>
</feature>
<gene>
    <name evidence="2" type="ORF">G7078_00135</name>
</gene>
<proteinExistence type="predicted"/>
<evidence type="ECO:0000313" key="3">
    <source>
        <dbReference type="Proteomes" id="UP000502502"/>
    </source>
</evidence>
<dbReference type="Proteomes" id="UP000502502">
    <property type="component" value="Chromosome"/>
</dbReference>
<keyword evidence="1" id="KW-1133">Transmembrane helix</keyword>
<keyword evidence="3" id="KW-1185">Reference proteome</keyword>